<evidence type="ECO:0000313" key="3">
    <source>
        <dbReference type="Proteomes" id="UP000254924"/>
    </source>
</evidence>
<dbReference type="InterPro" id="IPR036388">
    <property type="entry name" value="WH-like_DNA-bd_sf"/>
</dbReference>
<reference evidence="2 3" key="1">
    <citation type="submission" date="2018-06" db="EMBL/GenBank/DDBJ databases">
        <authorList>
            <consortium name="Pathogen Informatics"/>
            <person name="Doyle S."/>
        </authorList>
    </citation>
    <scope>NUCLEOTIDE SEQUENCE [LARGE SCALE GENOMIC DNA]</scope>
    <source>
        <strain evidence="2 3">NCTC12224</strain>
    </source>
</reference>
<keyword evidence="3" id="KW-1185">Reference proteome</keyword>
<evidence type="ECO:0000259" key="1">
    <source>
        <dbReference type="PROSITE" id="PS50931"/>
    </source>
</evidence>
<dbReference type="EMBL" id="UHFN01000007">
    <property type="protein sequence ID" value="SUN59578.1"/>
    <property type="molecule type" value="Genomic_DNA"/>
</dbReference>
<dbReference type="Gene3D" id="1.10.10.10">
    <property type="entry name" value="Winged helix-like DNA-binding domain superfamily/Winged helix DNA-binding domain"/>
    <property type="match status" value="1"/>
</dbReference>
<dbReference type="Pfam" id="PF00126">
    <property type="entry name" value="HTH_1"/>
    <property type="match status" value="1"/>
</dbReference>
<evidence type="ECO:0000313" key="2">
    <source>
        <dbReference type="EMBL" id="SUN59578.1"/>
    </source>
</evidence>
<dbReference type="AlphaFoldDB" id="A0A380K5V2"/>
<organism evidence="2 3">
    <name type="scientific">Streptococcus hyointestinalis</name>
    <dbReference type="NCBI Taxonomy" id="1337"/>
    <lineage>
        <taxon>Bacteria</taxon>
        <taxon>Bacillati</taxon>
        <taxon>Bacillota</taxon>
        <taxon>Bacilli</taxon>
        <taxon>Lactobacillales</taxon>
        <taxon>Streptococcaceae</taxon>
        <taxon>Streptococcus</taxon>
    </lineage>
</organism>
<protein>
    <submittedName>
        <fullName evidence="2">DNA-binding transcriptional regulator HcaR</fullName>
    </submittedName>
</protein>
<name>A0A380K5V2_9STRE</name>
<gene>
    <name evidence="2" type="ORF">NCTC12224_00449</name>
</gene>
<sequence length="40" mass="4430">MDIRVLRYFLKICELGNISKAAESLHTTQPNPTSHASSLS</sequence>
<dbReference type="OrthoDB" id="9803735at2"/>
<dbReference type="PROSITE" id="PS50931">
    <property type="entry name" value="HTH_LYSR"/>
    <property type="match status" value="1"/>
</dbReference>
<dbReference type="SUPFAM" id="SSF46785">
    <property type="entry name" value="Winged helix' DNA-binding domain"/>
    <property type="match status" value="1"/>
</dbReference>
<dbReference type="GO" id="GO:0003677">
    <property type="term" value="F:DNA binding"/>
    <property type="evidence" value="ECO:0007669"/>
    <property type="project" value="UniProtKB-KW"/>
</dbReference>
<proteinExistence type="predicted"/>
<dbReference type="InterPro" id="IPR000847">
    <property type="entry name" value="LysR_HTH_N"/>
</dbReference>
<accession>A0A380K5V2</accession>
<dbReference type="Proteomes" id="UP000254924">
    <property type="component" value="Unassembled WGS sequence"/>
</dbReference>
<dbReference type="InterPro" id="IPR036390">
    <property type="entry name" value="WH_DNA-bd_sf"/>
</dbReference>
<dbReference type="GO" id="GO:0003700">
    <property type="term" value="F:DNA-binding transcription factor activity"/>
    <property type="evidence" value="ECO:0007669"/>
    <property type="project" value="InterPro"/>
</dbReference>
<feature type="domain" description="HTH lysR-type" evidence="1">
    <location>
        <begin position="1"/>
        <end position="30"/>
    </location>
</feature>
<keyword evidence="2" id="KW-0238">DNA-binding</keyword>